<keyword evidence="13" id="KW-1185">Reference proteome</keyword>
<evidence type="ECO:0000256" key="4">
    <source>
        <dbReference type="ARBA" id="ARBA00022741"/>
    </source>
</evidence>
<dbReference type="PANTHER" id="PTHR11059">
    <property type="entry name" value="DNA REPAIR PROTEIN RECN"/>
    <property type="match status" value="1"/>
</dbReference>
<dbReference type="Pfam" id="PF02463">
    <property type="entry name" value="SMC_N"/>
    <property type="match status" value="1"/>
</dbReference>
<dbReference type="GO" id="GO:0043590">
    <property type="term" value="C:bacterial nucleoid"/>
    <property type="evidence" value="ECO:0007669"/>
    <property type="project" value="TreeGrafter"/>
</dbReference>
<evidence type="ECO:0000256" key="3">
    <source>
        <dbReference type="ARBA" id="ARBA00021315"/>
    </source>
</evidence>
<evidence type="ECO:0000256" key="2">
    <source>
        <dbReference type="ARBA" id="ARBA00009441"/>
    </source>
</evidence>
<evidence type="ECO:0000256" key="1">
    <source>
        <dbReference type="ARBA" id="ARBA00003618"/>
    </source>
</evidence>
<sequence>MLVELAVSDLGVIDRSRLVLGPGLTALTGETGAGKTLLVEAISLLLGARADADLVRPGAQEAVVEGRFLDGDDEVVLTRVVPRDGRSRAYVDGRMATATALAERGAGLVDLLGQHAHHALLSTPAQRRALDRAAGVDLGPLQEARDRVSDVDRRLGALGGDAGARAREADLLRYQLAELEAAALEDPDEDRALDAEEDVLADATAHREAAAAALEALGSEGAGRDALASARAALAGRAPFAEAADRLTALVAELDDVAGEVRAAAEAVVDDPERLDAVRRRRQLLVDLVRKYGTAPADGAGTLADVLSYAVEARTRLDDLESHDARAAALDAERAAALEQVAAAEAAVGRARRAAAPALADAVTGHLRELALGGARVEVTVGDEDPGDDVAILLAPNPGAPALPVAKAASGGELARTGLALRLVLTADQPTLVFDEVDAGIGGEAAVAVGRALGALGRDRQVLVVTHLAQVAAFARAQVGVTKQTAGGATTSEAAVLDGEDRVRELSRMLSGRTDSARARAHAAELLAEAQGQPAR</sequence>
<dbReference type="KEGG" id="ima:PO878_10385"/>
<keyword evidence="6" id="KW-0067">ATP-binding</keyword>
<dbReference type="Proteomes" id="UP001216390">
    <property type="component" value="Chromosome"/>
</dbReference>
<name>A0AAF0BXS8_9ACTN</name>
<evidence type="ECO:0000259" key="11">
    <source>
        <dbReference type="Pfam" id="PF02463"/>
    </source>
</evidence>
<dbReference type="RefSeq" id="WP_272738643.1">
    <property type="nucleotide sequence ID" value="NZ_CP116942.1"/>
</dbReference>
<dbReference type="PIRSF" id="PIRSF003128">
    <property type="entry name" value="RecN"/>
    <property type="match status" value="1"/>
</dbReference>
<keyword evidence="4" id="KW-0547">Nucleotide-binding</keyword>
<dbReference type="CDD" id="cd03241">
    <property type="entry name" value="ABC_RecN"/>
    <property type="match status" value="1"/>
</dbReference>
<evidence type="ECO:0000256" key="10">
    <source>
        <dbReference type="SAM" id="Coils"/>
    </source>
</evidence>
<dbReference type="GO" id="GO:0006310">
    <property type="term" value="P:DNA recombination"/>
    <property type="evidence" value="ECO:0007669"/>
    <property type="project" value="InterPro"/>
</dbReference>
<feature type="domain" description="RecF/RecN/SMC N-terminal" evidence="11">
    <location>
        <begin position="15"/>
        <end position="486"/>
    </location>
</feature>
<dbReference type="GO" id="GO:0009432">
    <property type="term" value="P:SOS response"/>
    <property type="evidence" value="ECO:0007669"/>
    <property type="project" value="TreeGrafter"/>
</dbReference>
<keyword evidence="10" id="KW-0175">Coiled coil</keyword>
<dbReference type="InterPro" id="IPR004604">
    <property type="entry name" value="DNA_recomb/repair_RecN"/>
</dbReference>
<dbReference type="AlphaFoldDB" id="A0AAF0BXS8"/>
<keyword evidence="7 9" id="KW-0234">DNA repair</keyword>
<comment type="similarity">
    <text evidence="2 9">Belongs to the RecN family.</text>
</comment>
<reference evidence="12" key="1">
    <citation type="submission" date="2023-01" db="EMBL/GenBank/DDBJ databases">
        <title>The diversity of Class Acidimicrobiia in South China Sea sediment environments and the proposal of Iamia marina sp. nov., a novel species of the genus Iamia.</title>
        <authorList>
            <person name="He Y."/>
            <person name="Tian X."/>
        </authorList>
    </citation>
    <scope>NUCLEOTIDE SEQUENCE</scope>
    <source>
        <strain evidence="12">DSM 19957</strain>
    </source>
</reference>
<evidence type="ECO:0000256" key="5">
    <source>
        <dbReference type="ARBA" id="ARBA00022763"/>
    </source>
</evidence>
<gene>
    <name evidence="12" type="ORF">PO878_10385</name>
</gene>
<evidence type="ECO:0000256" key="7">
    <source>
        <dbReference type="ARBA" id="ARBA00023204"/>
    </source>
</evidence>
<proteinExistence type="inferred from homology"/>
<dbReference type="InterPro" id="IPR027417">
    <property type="entry name" value="P-loop_NTPase"/>
</dbReference>
<accession>A0AAF0BXS8</accession>
<dbReference type="GO" id="GO:0005524">
    <property type="term" value="F:ATP binding"/>
    <property type="evidence" value="ECO:0007669"/>
    <property type="project" value="UniProtKB-KW"/>
</dbReference>
<evidence type="ECO:0000313" key="13">
    <source>
        <dbReference type="Proteomes" id="UP001216390"/>
    </source>
</evidence>
<feature type="coiled-coil region" evidence="10">
    <location>
        <begin position="320"/>
        <end position="347"/>
    </location>
</feature>
<dbReference type="SUPFAM" id="SSF52540">
    <property type="entry name" value="P-loop containing nucleoside triphosphate hydrolases"/>
    <property type="match status" value="1"/>
</dbReference>
<comment type="function">
    <text evidence="1 9">May be involved in recombinational repair of damaged DNA.</text>
</comment>
<dbReference type="PANTHER" id="PTHR11059:SF0">
    <property type="entry name" value="DNA REPAIR PROTEIN RECN"/>
    <property type="match status" value="1"/>
</dbReference>
<dbReference type="GO" id="GO:0006281">
    <property type="term" value="P:DNA repair"/>
    <property type="evidence" value="ECO:0007669"/>
    <property type="project" value="UniProtKB-KW"/>
</dbReference>
<evidence type="ECO:0000256" key="6">
    <source>
        <dbReference type="ARBA" id="ARBA00022840"/>
    </source>
</evidence>
<evidence type="ECO:0000313" key="12">
    <source>
        <dbReference type="EMBL" id="WCO69129.1"/>
    </source>
</evidence>
<evidence type="ECO:0000256" key="9">
    <source>
        <dbReference type="PIRNR" id="PIRNR003128"/>
    </source>
</evidence>
<organism evidence="12 13">
    <name type="scientific">Iamia majanohamensis</name>
    <dbReference type="NCBI Taxonomy" id="467976"/>
    <lineage>
        <taxon>Bacteria</taxon>
        <taxon>Bacillati</taxon>
        <taxon>Actinomycetota</taxon>
        <taxon>Acidimicrobiia</taxon>
        <taxon>Acidimicrobiales</taxon>
        <taxon>Iamiaceae</taxon>
        <taxon>Iamia</taxon>
    </lineage>
</organism>
<dbReference type="InterPro" id="IPR003395">
    <property type="entry name" value="RecF/RecN/SMC_N"/>
</dbReference>
<dbReference type="Gene3D" id="3.40.50.300">
    <property type="entry name" value="P-loop containing nucleotide triphosphate hydrolases"/>
    <property type="match status" value="2"/>
</dbReference>
<dbReference type="EMBL" id="CP116942">
    <property type="protein sequence ID" value="WCO69129.1"/>
    <property type="molecule type" value="Genomic_DNA"/>
</dbReference>
<protein>
    <recommendedName>
        <fullName evidence="3 9">DNA repair protein RecN</fullName>
    </recommendedName>
    <alternativeName>
        <fullName evidence="8 9">Recombination protein N</fullName>
    </alternativeName>
</protein>
<keyword evidence="5 9" id="KW-0227">DNA damage</keyword>
<evidence type="ECO:0000256" key="8">
    <source>
        <dbReference type="ARBA" id="ARBA00033408"/>
    </source>
</evidence>